<accession>A0A4T0NY39</accession>
<dbReference type="EMBL" id="SPRH01000011">
    <property type="protein sequence ID" value="TIC02512.1"/>
    <property type="molecule type" value="Genomic_DNA"/>
</dbReference>
<gene>
    <name evidence="2" type="ORF">E3Q10_01606</name>
    <name evidence="1" type="ORF">E3Q17_01362</name>
</gene>
<protein>
    <submittedName>
        <fullName evidence="1">Uncharacterized protein</fullName>
    </submittedName>
</protein>
<dbReference type="EMBL" id="SPRO01000012">
    <property type="protein sequence ID" value="TIC31416.1"/>
    <property type="molecule type" value="Genomic_DNA"/>
</dbReference>
<proteinExistence type="predicted"/>
<evidence type="ECO:0000313" key="4">
    <source>
        <dbReference type="Proteomes" id="UP000307169"/>
    </source>
</evidence>
<sequence length="91" mass="10273">MSSDRFAILSTYAKKDTPSTILVCSTSVGKNQVEQSSKSLLVSRLLEYHKPANVKSIQRKHFNDIKGLDNIDNFILKDVTKDAKMMVLRSK</sequence>
<evidence type="ECO:0000313" key="2">
    <source>
        <dbReference type="EMBL" id="TIC31416.1"/>
    </source>
</evidence>
<dbReference type="Proteomes" id="UP000305647">
    <property type="component" value="Unassembled WGS sequence"/>
</dbReference>
<dbReference type="Proteomes" id="UP000307169">
    <property type="component" value="Unassembled WGS sequence"/>
</dbReference>
<organism evidence="1 4">
    <name type="scientific">Wallemia mellicola</name>
    <dbReference type="NCBI Taxonomy" id="1708541"/>
    <lineage>
        <taxon>Eukaryota</taxon>
        <taxon>Fungi</taxon>
        <taxon>Dikarya</taxon>
        <taxon>Basidiomycota</taxon>
        <taxon>Wallemiomycotina</taxon>
        <taxon>Wallemiomycetes</taxon>
        <taxon>Wallemiales</taxon>
        <taxon>Wallemiaceae</taxon>
        <taxon>Wallemia</taxon>
    </lineage>
</organism>
<name>A0A4T0NY39_9BASI</name>
<reference evidence="3 4" key="1">
    <citation type="submission" date="2019-03" db="EMBL/GenBank/DDBJ databases">
        <title>Sequencing 25 genomes of Wallemia mellicola.</title>
        <authorList>
            <person name="Gostincar C."/>
        </authorList>
    </citation>
    <scope>NUCLEOTIDE SEQUENCE [LARGE SCALE GENOMIC DNA]</scope>
    <source>
        <strain evidence="1 4">EXF-1262</strain>
        <strain evidence="2 3">EXF-8738</strain>
    </source>
</reference>
<evidence type="ECO:0000313" key="1">
    <source>
        <dbReference type="EMBL" id="TIC02512.1"/>
    </source>
</evidence>
<evidence type="ECO:0000313" key="3">
    <source>
        <dbReference type="Proteomes" id="UP000305647"/>
    </source>
</evidence>
<dbReference type="AlphaFoldDB" id="A0A4T0NY39"/>
<comment type="caution">
    <text evidence="1">The sequence shown here is derived from an EMBL/GenBank/DDBJ whole genome shotgun (WGS) entry which is preliminary data.</text>
</comment>